<evidence type="ECO:0000313" key="2">
    <source>
        <dbReference type="EMBL" id="ACV27370.1"/>
    </source>
</evidence>
<dbReference type="AlphaFoldDB" id="C7R6E2"/>
<evidence type="ECO:0000313" key="3">
    <source>
        <dbReference type="Proteomes" id="UP000001231"/>
    </source>
</evidence>
<organism evidence="2 3">
    <name type="scientific">Kangiella koreensis (strain DSM 16069 / JCM 12317 / KCTC 12182 / SW-125)</name>
    <dbReference type="NCBI Taxonomy" id="523791"/>
    <lineage>
        <taxon>Bacteria</taxon>
        <taxon>Pseudomonadati</taxon>
        <taxon>Pseudomonadota</taxon>
        <taxon>Gammaproteobacteria</taxon>
        <taxon>Kangiellales</taxon>
        <taxon>Kangiellaceae</taxon>
        <taxon>Kangiella</taxon>
    </lineage>
</organism>
<dbReference type="EMBL" id="CP001707">
    <property type="protein sequence ID" value="ACV27370.1"/>
    <property type="molecule type" value="Genomic_DNA"/>
</dbReference>
<feature type="transmembrane region" description="Helical" evidence="1">
    <location>
        <begin position="115"/>
        <end position="137"/>
    </location>
</feature>
<evidence type="ECO:0008006" key="4">
    <source>
        <dbReference type="Google" id="ProtNLM"/>
    </source>
</evidence>
<accession>C7R6E2</accession>
<sequence>MKKSWLSGTWGFAEATLFFILPDVLLSYYALDKKHNLTRLCCITLLGALIGGGLMYCWGQYNFATAYHLVESVPAINNELMAKVSEQMKSSGVLAIFTGPLQGLPYKTFAVQASAAHISIIEFLLISIPARLVRFLAIAYIARWISSNLLKQLQRRHLIAVWGGVWLVVYGLYFYHFPS</sequence>
<dbReference type="Proteomes" id="UP000001231">
    <property type="component" value="Chromosome"/>
</dbReference>
<feature type="transmembrane region" description="Helical" evidence="1">
    <location>
        <begin position="40"/>
        <end position="61"/>
    </location>
</feature>
<dbReference type="RefSeq" id="WP_015780975.1">
    <property type="nucleotide sequence ID" value="NC_013166.1"/>
</dbReference>
<keyword evidence="1" id="KW-0472">Membrane</keyword>
<proteinExistence type="predicted"/>
<dbReference type="InParanoid" id="C7R6E2"/>
<gene>
    <name evidence="2" type="ordered locus">Kkor_1960</name>
</gene>
<dbReference type="KEGG" id="kko:Kkor_1960"/>
<dbReference type="eggNOG" id="COG1238">
    <property type="taxonomic scope" value="Bacteria"/>
</dbReference>
<dbReference type="OrthoDB" id="7192068at2"/>
<feature type="transmembrane region" description="Helical" evidence="1">
    <location>
        <begin position="158"/>
        <end position="176"/>
    </location>
</feature>
<evidence type="ECO:0000256" key="1">
    <source>
        <dbReference type="SAM" id="Phobius"/>
    </source>
</evidence>
<name>C7R6E2_KANKD</name>
<feature type="transmembrane region" description="Helical" evidence="1">
    <location>
        <begin position="12"/>
        <end position="31"/>
    </location>
</feature>
<protein>
    <recommendedName>
        <fullName evidence="4">DedA family protein</fullName>
    </recommendedName>
</protein>
<keyword evidence="3" id="KW-1185">Reference proteome</keyword>
<reference evidence="2 3" key="1">
    <citation type="journal article" date="2009" name="Stand. Genomic Sci.">
        <title>Complete genome sequence of Kangiella koreensis type strain (SW-125).</title>
        <authorList>
            <person name="Han C."/>
            <person name="Sikorski J."/>
            <person name="Lapidus A."/>
            <person name="Nolan M."/>
            <person name="Glavina Del Rio T."/>
            <person name="Tice H."/>
            <person name="Cheng J.F."/>
            <person name="Lucas S."/>
            <person name="Chen F."/>
            <person name="Copeland A."/>
            <person name="Ivanova N."/>
            <person name="Mavromatis K."/>
            <person name="Ovchinnikova G."/>
            <person name="Pati A."/>
            <person name="Bruce D."/>
            <person name="Goodwin L."/>
            <person name="Pitluck S."/>
            <person name="Chen A."/>
            <person name="Palaniappan K."/>
            <person name="Land M."/>
            <person name="Hauser L."/>
            <person name="Chang Y.J."/>
            <person name="Jeffries C.D."/>
            <person name="Chain P."/>
            <person name="Saunders E."/>
            <person name="Brettin T."/>
            <person name="Goker M."/>
            <person name="Tindall B.J."/>
            <person name="Bristow J."/>
            <person name="Eisen J.A."/>
            <person name="Markowitz V."/>
            <person name="Hugenholtz P."/>
            <person name="Kyrpides N.C."/>
            <person name="Klenk H.P."/>
            <person name="Detter J.C."/>
        </authorList>
    </citation>
    <scope>NUCLEOTIDE SEQUENCE [LARGE SCALE GENOMIC DNA]</scope>
    <source>
        <strain evidence="3">DSM 16069 / KCTC 12182 / SW-125</strain>
    </source>
</reference>
<keyword evidence="1" id="KW-0812">Transmembrane</keyword>
<dbReference type="STRING" id="523791.Kkor_1960"/>
<dbReference type="HOGENOM" id="CLU_1501572_0_0_6"/>
<keyword evidence="1" id="KW-1133">Transmembrane helix</keyword>